<evidence type="ECO:0000256" key="2">
    <source>
        <dbReference type="ARBA" id="ARBA00007991"/>
    </source>
</evidence>
<comment type="subcellular location">
    <subcellularLocation>
        <location evidence="1">Nucleus</location>
    </subcellularLocation>
</comment>
<evidence type="ECO:0000256" key="1">
    <source>
        <dbReference type="ARBA" id="ARBA00004123"/>
    </source>
</evidence>
<dbReference type="InterPro" id="IPR013598">
    <property type="entry name" value="Exportin-1/Importin-b-like"/>
</dbReference>
<keyword evidence="5" id="KW-0539">Nucleus</keyword>
<organism evidence="7 8">
    <name type="scientific">Fragilariopsis cylindrus CCMP1102</name>
    <dbReference type="NCBI Taxonomy" id="635003"/>
    <lineage>
        <taxon>Eukaryota</taxon>
        <taxon>Sar</taxon>
        <taxon>Stramenopiles</taxon>
        <taxon>Ochrophyta</taxon>
        <taxon>Bacillariophyta</taxon>
        <taxon>Bacillariophyceae</taxon>
        <taxon>Bacillariophycidae</taxon>
        <taxon>Bacillariales</taxon>
        <taxon>Bacillariaceae</taxon>
        <taxon>Fragilariopsis</taxon>
    </lineage>
</organism>
<dbReference type="GO" id="GO:0005737">
    <property type="term" value="C:cytoplasm"/>
    <property type="evidence" value="ECO:0007669"/>
    <property type="project" value="TreeGrafter"/>
</dbReference>
<dbReference type="GO" id="GO:0006606">
    <property type="term" value="P:protein import into nucleus"/>
    <property type="evidence" value="ECO:0007669"/>
    <property type="project" value="TreeGrafter"/>
</dbReference>
<dbReference type="PANTHER" id="PTHR12363">
    <property type="entry name" value="TRANSPORTIN 3 AND IMPORTIN 13"/>
    <property type="match status" value="1"/>
</dbReference>
<dbReference type="Pfam" id="PF24140">
    <property type="entry name" value="TPR_TNPO3_IPO13_3rd"/>
    <property type="match status" value="1"/>
</dbReference>
<name>A0A1E7FLF7_9STRA</name>
<evidence type="ECO:0000256" key="3">
    <source>
        <dbReference type="ARBA" id="ARBA00022448"/>
    </source>
</evidence>
<dbReference type="AlphaFoldDB" id="A0A1E7FLF7"/>
<dbReference type="Pfam" id="PF24138">
    <property type="entry name" value="TPR_TNPO3_IPO13_2nd"/>
    <property type="match status" value="1"/>
</dbReference>
<dbReference type="InterPro" id="IPR051345">
    <property type="entry name" value="Importin_beta-like_NTR"/>
</dbReference>
<comment type="similarity">
    <text evidence="2">Belongs to the importin beta family.</text>
</comment>
<evidence type="ECO:0000313" key="8">
    <source>
        <dbReference type="Proteomes" id="UP000095751"/>
    </source>
</evidence>
<dbReference type="EMBL" id="KV784356">
    <property type="protein sequence ID" value="OEU18633.1"/>
    <property type="molecule type" value="Genomic_DNA"/>
</dbReference>
<reference evidence="7 8" key="1">
    <citation type="submission" date="2016-09" db="EMBL/GenBank/DDBJ databases">
        <title>Extensive genetic diversity and differential bi-allelic expression allows diatom success in the polar Southern Ocean.</title>
        <authorList>
            <consortium name="DOE Joint Genome Institute"/>
            <person name="Mock T."/>
            <person name="Otillar R.P."/>
            <person name="Strauss J."/>
            <person name="Dupont C."/>
            <person name="Frickenhaus S."/>
            <person name="Maumus F."/>
            <person name="Mcmullan M."/>
            <person name="Sanges R."/>
            <person name="Schmutz J."/>
            <person name="Toseland A."/>
            <person name="Valas R."/>
            <person name="Veluchamy A."/>
            <person name="Ward B.J."/>
            <person name="Allen A."/>
            <person name="Barry K."/>
            <person name="Falciatore A."/>
            <person name="Ferrante M."/>
            <person name="Fortunato A.E."/>
            <person name="Gloeckner G."/>
            <person name="Gruber A."/>
            <person name="Hipkin R."/>
            <person name="Janech M."/>
            <person name="Kroth P."/>
            <person name="Leese F."/>
            <person name="Lindquist E."/>
            <person name="Lyon B.R."/>
            <person name="Martin J."/>
            <person name="Mayer C."/>
            <person name="Parker M."/>
            <person name="Quesneville H."/>
            <person name="Raymond J."/>
            <person name="Uhlig C."/>
            <person name="Valentin K.U."/>
            <person name="Worden A.Z."/>
            <person name="Armbrust E.V."/>
            <person name="Bowler C."/>
            <person name="Green B."/>
            <person name="Moulton V."/>
            <person name="Van Oosterhout C."/>
            <person name="Grigoriev I."/>
        </authorList>
    </citation>
    <scope>NUCLEOTIDE SEQUENCE [LARGE SCALE GENOMIC DNA]</scope>
    <source>
        <strain evidence="7 8">CCMP1102</strain>
    </source>
</reference>
<feature type="domain" description="Exportin-1/Importin-beta-like" evidence="6">
    <location>
        <begin position="208"/>
        <end position="343"/>
    </location>
</feature>
<sequence>MSHVSVGIPFLKGQDPAQKYHKAPFAILVEAYTTTPGNYPVSFHFKSPVKGQTSERRRQRVNQLRIFSSETQSELLRIHSAMSALPEHSENVEEEIQKIRLALDAVFSSSQPTANTQREQRQLADRYLTSFQESTVAWMVCDRLLQDNSSTANPQEVMRQQQQHFFAAQTLSTKCRVDTFQLPASSLPSLRDSLFVHLSTYSSVGNAALTNRLAMAVSALAVQMSWTTVVTDLLSSTVSDPQRRTIVMQIFKILPEECASDRLVLADENVRYHMRDNLVSSSTDVLRFIQSWDGSAEKAYEVLYTWIRYVPIQSTVLTESPLLEASFNALLDQQTMELAADVIIEIYRMYPSHIPSNQGLVQKMIPLSSKLPFDQALTLGDEDVLRTYCRIITEMAESYMSLILSSQFLEASKLVEWVLRCSSIPETEISSITLHFWYSMVEELERVEPYEFRQDLIDRYTPYLLQLIDTCSTHLMKYPSNVSEMSEDEMDDIYRDRFYVSETVEDCCRLLGGNDVLGRLGKLLQNAFQLASNDLLNNWHGIESCMMCILSINKFIPSDEAEFLPFCFDIIPRLPADVQPLRCTASKLIGKYAFWLAAHPHLLQPLLPFLAQGLSIPFCASAAALSIKELCECSNQKIAMGEPVLQLYTEITSSPGRLDLKDDLEVLEGVCKAISRQIKETSVDGSNYVQRIVQPIGNRLAATVDNPNCKPKQDVIPELDRLTIIVQFLTVPTQPTSVTNPIMEVIQSIWHLLGCYFSEISSGQSVGRKNLPFSQTRVKVCGAAAYEPMLEPLMKQLVQSYERSRQSAYLYAASICVTEYGRIPKHSSNLFNMINAMATVSFSFLNNLDDLTRHPDVVEELFYMMGRMITHCPEPLVMSPLLQALFQCAAVGMQLDHRAANKGTLNFIENSINYGLTLKERNQHDCQQALESVLVNEGQAIVNNLTLSLMGDLPACNVDSGNGSIAGILWKLHSLSPAMMTQWMTVALATAPERPRIDFFGCLNNSGIPRNDFNLAVRAFMGGCKRERRLARR</sequence>
<dbReference type="Pfam" id="PF08389">
    <property type="entry name" value="Xpo1"/>
    <property type="match status" value="1"/>
</dbReference>
<dbReference type="PANTHER" id="PTHR12363:SF33">
    <property type="entry name" value="IMPORTIN-13"/>
    <property type="match status" value="1"/>
</dbReference>
<dbReference type="InterPro" id="IPR016024">
    <property type="entry name" value="ARM-type_fold"/>
</dbReference>
<dbReference type="OrthoDB" id="435593at2759"/>
<evidence type="ECO:0000259" key="6">
    <source>
        <dbReference type="Pfam" id="PF08389"/>
    </source>
</evidence>
<protein>
    <submittedName>
        <fullName evidence="7">ARM repeat-containing protein</fullName>
    </submittedName>
</protein>
<evidence type="ECO:0000256" key="4">
    <source>
        <dbReference type="ARBA" id="ARBA00022927"/>
    </source>
</evidence>
<proteinExistence type="inferred from homology"/>
<dbReference type="KEGG" id="fcy:FRACYDRAFT_260485"/>
<dbReference type="Gene3D" id="1.25.10.10">
    <property type="entry name" value="Leucine-rich Repeat Variant"/>
    <property type="match status" value="1"/>
</dbReference>
<dbReference type="InterPro" id="IPR057941">
    <property type="entry name" value="TPR_TNPO3_IPO13_2nd"/>
</dbReference>
<gene>
    <name evidence="7" type="ORF">FRACYDRAFT_260485</name>
</gene>
<dbReference type="InterPro" id="IPR057942">
    <property type="entry name" value="TPR_TNPO3_IPO13_3rd"/>
</dbReference>
<keyword evidence="8" id="KW-1185">Reference proteome</keyword>
<dbReference type="GO" id="GO:0005634">
    <property type="term" value="C:nucleus"/>
    <property type="evidence" value="ECO:0007669"/>
    <property type="project" value="UniProtKB-SubCell"/>
</dbReference>
<dbReference type="InterPro" id="IPR058537">
    <property type="entry name" value="TPR_TNPO3_IPO13_4th"/>
</dbReference>
<keyword evidence="3" id="KW-0813">Transport</keyword>
<evidence type="ECO:0000256" key="5">
    <source>
        <dbReference type="ARBA" id="ARBA00023242"/>
    </source>
</evidence>
<dbReference type="InterPro" id="IPR011989">
    <property type="entry name" value="ARM-like"/>
</dbReference>
<dbReference type="Proteomes" id="UP000095751">
    <property type="component" value="Unassembled WGS sequence"/>
</dbReference>
<dbReference type="InParanoid" id="A0A1E7FLF7"/>
<accession>A0A1E7FLF7</accession>
<dbReference type="Pfam" id="PF24139">
    <property type="entry name" value="TPR_TNPO3_IPO13_4th"/>
    <property type="match status" value="1"/>
</dbReference>
<evidence type="ECO:0000313" key="7">
    <source>
        <dbReference type="EMBL" id="OEU18633.1"/>
    </source>
</evidence>
<keyword evidence="4" id="KW-0653">Protein transport</keyword>
<dbReference type="SUPFAM" id="SSF48371">
    <property type="entry name" value="ARM repeat"/>
    <property type="match status" value="1"/>
</dbReference>